<name>A0A2H3GQB4_FUSOX</name>
<reference evidence="7 8" key="2">
    <citation type="journal article" date="2017" name="Sci. Rep.">
        <title>A mobile pathogenicity chromosome in Fusarium oxysporum for infection of multiple cucurbit species.</title>
        <authorList>
            <person name="van Dam P."/>
            <person name="Fokkens L."/>
            <person name="Ayukawa Y."/>
            <person name="van der Gragt M."/>
            <person name="Ter Horst A."/>
            <person name="Brankovics B."/>
            <person name="Houterman P.M."/>
            <person name="Arie T."/>
            <person name="Rep M."/>
        </authorList>
    </citation>
    <scope>NUCLEOTIDE SEQUENCE [LARGE SCALE GENOMIC DNA]</scope>
    <source>
        <strain evidence="7 8">Forc016</strain>
    </source>
</reference>
<dbReference type="Pfam" id="PF24883">
    <property type="entry name" value="NPHP3_N"/>
    <property type="match status" value="1"/>
</dbReference>
<feature type="repeat" description="ANK" evidence="3">
    <location>
        <begin position="1897"/>
        <end position="1929"/>
    </location>
</feature>
<keyword evidence="2 3" id="KW-0040">ANK repeat</keyword>
<proteinExistence type="predicted"/>
<dbReference type="STRING" id="327505.A0A2H3GQB4"/>
<dbReference type="PANTHER" id="PTHR24198">
    <property type="entry name" value="ANKYRIN REPEAT AND PROTEIN KINASE DOMAIN-CONTAINING PROTEIN"/>
    <property type="match status" value="1"/>
</dbReference>
<organism evidence="7 8">
    <name type="scientific">Fusarium oxysporum f. sp. radicis-cucumerinum</name>
    <dbReference type="NCBI Taxonomy" id="327505"/>
    <lineage>
        <taxon>Eukaryota</taxon>
        <taxon>Fungi</taxon>
        <taxon>Dikarya</taxon>
        <taxon>Ascomycota</taxon>
        <taxon>Pezizomycotina</taxon>
        <taxon>Sordariomycetes</taxon>
        <taxon>Hypocreomycetidae</taxon>
        <taxon>Hypocreales</taxon>
        <taxon>Nectriaceae</taxon>
        <taxon>Fusarium</taxon>
        <taxon>Fusarium oxysporum species complex</taxon>
    </lineage>
</organism>
<evidence type="ECO:0000256" key="2">
    <source>
        <dbReference type="ARBA" id="ARBA00023043"/>
    </source>
</evidence>
<dbReference type="SUPFAM" id="SSF52540">
    <property type="entry name" value="P-loop containing nucleoside triphosphate hydrolases"/>
    <property type="match status" value="1"/>
</dbReference>
<dbReference type="Proteomes" id="UP000219602">
    <property type="component" value="Chromosome 11"/>
</dbReference>
<comment type="caution">
    <text evidence="7">The sequence shown here is derived from an EMBL/GenBank/DDBJ whole genome shotgun (WGS) entry which is preliminary data.</text>
</comment>
<feature type="region of interest" description="Disordered" evidence="4">
    <location>
        <begin position="1182"/>
        <end position="1207"/>
    </location>
</feature>
<dbReference type="Gene3D" id="3.40.50.300">
    <property type="entry name" value="P-loop containing nucleotide triphosphate hydrolases"/>
    <property type="match status" value="1"/>
</dbReference>
<dbReference type="Pfam" id="PF12796">
    <property type="entry name" value="Ank_2"/>
    <property type="match status" value="6"/>
</dbReference>
<dbReference type="SMART" id="SM00248">
    <property type="entry name" value="ANK"/>
    <property type="match status" value="26"/>
</dbReference>
<reference evidence="7 8" key="1">
    <citation type="journal article" date="2016" name="Environ. Microbiol.">
        <title>Effector profiles distinguish formae speciales of Fusarium oxysporum.</title>
        <authorList>
            <person name="van Dam P."/>
            <person name="Fokkens L."/>
            <person name="Schmidt S.M."/>
            <person name="Linmans J.H."/>
            <person name="Kistler H.C."/>
            <person name="Ma L.J."/>
            <person name="Rep M."/>
        </authorList>
    </citation>
    <scope>NUCLEOTIDE SEQUENCE [LARGE SCALE GENOMIC DNA]</scope>
    <source>
        <strain evidence="7 8">Forc016</strain>
    </source>
</reference>
<sequence length="2624" mass="290622">MATQMAPSSDKNAQSLWDQAFSSLSADLKTALGQAATHKRDILAAALEAAENRKATSLRKRWKFKRSNGEVVIIRDVLEKIAKWIDSFKAVGDAAVQFDASNASLPWAAVRLLLQVTVNSVQQYGTMVQDLEVVSRIIARYKEFENLHLGRDQSAEPALETALTVLYTEVLTHLAQTIAFFSQSTAVRLAKSVFWTGDDGIQKILSREDEVLKLAKLQDTSDLRFIAKTVLRLKDQINNNTKRIEEEDSIKMISWLSTSPISIHHETISESRTPNFGQWLLQHEVYRNWCESSSSSTLWIRGITGSGKTNLFSVIADSLLATRATNPELAPFAYFYCLQSESELERSSADGILRSILRQLTITESQSDVRDFLYSDFQNRSKSATLQGLDLPRLSRKDCVDRIVQVAREDPITILLDGVEQVEDESCGLLLQSLSDIMSRAENVVKVFITSRNSSDILSSLPTAKEIVVTADQAHNDMARFITQKIDDAKLISGRLSPNTRSCLIKELLDGAGEMFLWVHRQIQQLRKVKNEHDLLPALRSNILSDLDKLYENDLGQILQSGDTSRQLAIQTFSWLLYMKAPLTPEALLAAIATASIGNVPCTTADISVVCSNLVIIDLNRQIVQLAHHSVREYFIRTQQSLFSAPVANSLLASICIKASSRGPPDNGSLQQQAKGFFFYAATHWASHFESSKVTKKEERLFQDMLSFVFEDEDYDVSLSFEAWLEIAKEIATLLPRDHPMKPALDAIPNETSSPLFLAAVFGIDGLLTLLSESESDIDWDQRNDLGHTALYVAVATGHLSTVTTLIEKGAELNIECGAYGSPLHVACFRGYEEIVEKLLQNGASPKCGSKFQSAVQAASHGGHEDIVLGLIRYDATIDSEDDYEQVIQMATEYGFIRVIDQLLRPEFKRFIDKETPDKNKVRLAKAIKGGQLFVLQRQLSKTSSDAKDIFPKDAVAIAALYDHTDIVKYLLEQGLDIEAEGQFGTPLRSACLMNHKSTVEELLQRGANVNTEERKGNALYVAAVKGHADIVRILLEEGADLHQKTGSSGTALQAAAYYGHKLVVERLLDAGANVHAEGSSPDAFHAAAEGGHQEIIMLFLERGYKFLYEPPGPKYSRARPSPYRPLYREASPGRDKHPRSKLWPHLYKRNAITAEHVTDTDTRDNITRVETDDGMEMFANDQGDFLRSDDDTQDGSQKNRPLEASAARGKDAVVKVLLEQKESLGFWDYEVGTALKAAASNGHLSTVKMLLDHASRMKGPFIERIYTTLESIPQGRHDILRLTLAKASEVGCTAEQTDQLRLKLPPGGEKYKVAVIEPHALKADFLACCTSGNVAVMEAIMSCKHQQLLQYNDLLEGLHKAAEEGHVSVIKSLLNLSSDLQGVSIPENTLIGAAGKDLETLKFLLSQKVDESHSELLLRRLVYAACSKGQPDIIEYLVSDFGINVNANVPEDEKPRYLRRWRQSVNPRLTSAHITATGEADGSQSTDGPRLVSPLQVGLSAFDSYELPYYARYYREKTMPQQQKVIQTLLKLGADPNSLGGKDVYPLQYAARVCPDVVVKELLEAGADVKLTGKGDSALMGAVQREMEAMAVTTRLFDSGHQLPDYFDGGKVLLAKVLAFFEGDRERQTFHSIIVDPDGRFLQAPSLEYVFEQGPGAVLEFLLQKYDTSKLEDTRYELVFQMACVLGKAPFVELLLSRGVDIDATGYYYGSPLQAAARTGQLQIVQSLLNKGANANVIQGRWHTSLRAAIVGGHLDIVELLLQHGADSKLKYQAERQSENEREAVSSSTLQMALQEGHTEIARLLLETDPSLNNEEGRLQHPLIISCQKGDHAMTELLLESNALVNVRGHKEANVASIEARDASPLHAAISGGYVNLVEMLLSKGADVNIEVDDCDCRTPLLAAIKKADLRIVRLLLESCADVSKSTGALSSAVGGNAGLQVINELIAAGAKVDSSSLQEACRNGDLSIVEALLEQLFIDGVDPSEIVDETLDSLTMGKSTDYRTLNLLLDYVLPTPKRFLFTCSSGSVPLVRRMIQQGMSVDGSNEEEDSPLQVACYYLNFEVVRLLLQRGANVRARSSQPGDPITLTLWACASPLQQQLEQSGTRHQKYLNSEVVDYRTTQRCTNIVRILLEYGATADNGTDELESPLQLASFIGSFEIAKLLIEHGASLDKTTGSFKTPLFAALQGNNRGIISLILEKGVDVNYVHTTHGTALHLVCQYNDESLVLQLLQHGASPALKDANGDTALTLALQSAASRSDYGVSQKIPRLICQHSTTLDITDSDIIAAARLEPSDLLSFLLVKRGEQPVSEDLIIRFLSEERRPSQENLEVLFDHSGGLEITPRMLNIGLSKHAFKSLSKARELSVHITPDMLESQTDLGTLKALIEYQPGIEVTEGLVIKILSMNSPCRRWGQPEENTELLLSIWPLNSSLLVTDGMLKATTSLLQLKFLLERFGPAHGKLQDIAIWICEKGTEYSGNQADILALVLQSDSDIKLSPSHLEKIMLGAKPLMLDMVLTHTPSLSITEKLFLSIFREYPRAREETRKEFVGVLMRHKKKIVFTEKIRDAIDRAYQEHSGIEKREEWYTLRERDETQEEAKARRSEENDGNKNDDQISLTRQDR</sequence>
<dbReference type="PROSITE" id="PS50297">
    <property type="entry name" value="ANK_REP_REGION"/>
    <property type="match status" value="10"/>
</dbReference>
<feature type="repeat" description="ANK" evidence="3">
    <location>
        <begin position="1709"/>
        <end position="1741"/>
    </location>
</feature>
<dbReference type="PANTHER" id="PTHR24198:SF165">
    <property type="entry name" value="ANKYRIN REPEAT-CONTAINING PROTEIN-RELATED"/>
    <property type="match status" value="1"/>
</dbReference>
<feature type="repeat" description="ANK" evidence="3">
    <location>
        <begin position="819"/>
        <end position="851"/>
    </location>
</feature>
<feature type="repeat" description="ANK" evidence="3">
    <location>
        <begin position="2179"/>
        <end position="2211"/>
    </location>
</feature>
<feature type="domain" description="DUF7708" evidence="5">
    <location>
        <begin position="77"/>
        <end position="204"/>
    </location>
</feature>
<feature type="region of interest" description="Disordered" evidence="4">
    <location>
        <begin position="2592"/>
        <end position="2624"/>
    </location>
</feature>
<dbReference type="Pfam" id="PF00023">
    <property type="entry name" value="Ank"/>
    <property type="match status" value="2"/>
</dbReference>
<feature type="repeat" description="ANK" evidence="3">
    <location>
        <begin position="1742"/>
        <end position="1774"/>
    </location>
</feature>
<feature type="repeat" description="ANK" evidence="3">
    <location>
        <begin position="2049"/>
        <end position="2081"/>
    </location>
</feature>
<evidence type="ECO:0000313" key="7">
    <source>
        <dbReference type="EMBL" id="PCD26412.1"/>
    </source>
</evidence>
<dbReference type="SUPFAM" id="SSF48403">
    <property type="entry name" value="Ankyrin repeat"/>
    <property type="match status" value="5"/>
</dbReference>
<dbReference type="InterPro" id="IPR002110">
    <property type="entry name" value="Ankyrin_rpt"/>
</dbReference>
<evidence type="ECO:0000256" key="3">
    <source>
        <dbReference type="PROSITE-ProRule" id="PRU00023"/>
    </source>
</evidence>
<evidence type="ECO:0000256" key="4">
    <source>
        <dbReference type="SAM" id="MobiDB-lite"/>
    </source>
</evidence>
<gene>
    <name evidence="7" type="ORF">AU210_012841</name>
</gene>
<keyword evidence="1" id="KW-0677">Repeat</keyword>
<accession>A0A2H3GQB4</accession>
<feature type="repeat" description="ANK" evidence="3">
    <location>
        <begin position="2146"/>
        <end position="2178"/>
    </location>
</feature>
<feature type="repeat" description="ANK" evidence="3">
    <location>
        <begin position="1048"/>
        <end position="1080"/>
    </location>
</feature>
<feature type="repeat" description="ANK" evidence="3">
    <location>
        <begin position="1015"/>
        <end position="1047"/>
    </location>
</feature>
<evidence type="ECO:0000256" key="1">
    <source>
        <dbReference type="ARBA" id="ARBA00022737"/>
    </source>
</evidence>
<dbReference type="PROSITE" id="PS50088">
    <property type="entry name" value="ANK_REPEAT"/>
    <property type="match status" value="13"/>
</dbReference>
<dbReference type="InterPro" id="IPR027417">
    <property type="entry name" value="P-loop_NTPase"/>
</dbReference>
<dbReference type="InterPro" id="IPR036770">
    <property type="entry name" value="Ankyrin_rpt-contain_sf"/>
</dbReference>
<feature type="region of interest" description="Disordered" evidence="4">
    <location>
        <begin position="1120"/>
        <end position="1141"/>
    </location>
</feature>
<dbReference type="PRINTS" id="PR01415">
    <property type="entry name" value="ANKYRIN"/>
</dbReference>
<evidence type="ECO:0000313" key="8">
    <source>
        <dbReference type="Proteomes" id="UP000219602"/>
    </source>
</evidence>
<dbReference type="InterPro" id="IPR056884">
    <property type="entry name" value="NPHP3-like_N"/>
</dbReference>
<dbReference type="EMBL" id="MABQ02000009">
    <property type="protein sequence ID" value="PCD26412.1"/>
    <property type="molecule type" value="Genomic_DNA"/>
</dbReference>
<feature type="domain" description="Nephrocystin 3-like N-terminal" evidence="6">
    <location>
        <begin position="277"/>
        <end position="452"/>
    </location>
</feature>
<dbReference type="InterPro" id="IPR056125">
    <property type="entry name" value="DUF7708"/>
</dbReference>
<dbReference type="Gene3D" id="1.25.40.20">
    <property type="entry name" value="Ankyrin repeat-containing domain"/>
    <property type="match status" value="7"/>
</dbReference>
<evidence type="ECO:0000259" key="5">
    <source>
        <dbReference type="Pfam" id="PF24809"/>
    </source>
</evidence>
<dbReference type="Pfam" id="PF24809">
    <property type="entry name" value="DUF7708"/>
    <property type="match status" value="1"/>
</dbReference>
<protein>
    <submittedName>
        <fullName evidence="7">Uncharacterized protein</fullName>
    </submittedName>
</protein>
<dbReference type="Pfam" id="PF13637">
    <property type="entry name" value="Ank_4"/>
    <property type="match status" value="1"/>
</dbReference>
<feature type="repeat" description="ANK" evidence="3">
    <location>
        <begin position="1862"/>
        <end position="1894"/>
    </location>
</feature>
<feature type="repeat" description="ANK" evidence="3">
    <location>
        <begin position="2212"/>
        <end position="2244"/>
    </location>
</feature>
<feature type="repeat" description="ANK" evidence="3">
    <location>
        <begin position="786"/>
        <end position="818"/>
    </location>
</feature>
<evidence type="ECO:0000259" key="6">
    <source>
        <dbReference type="Pfam" id="PF24883"/>
    </source>
</evidence>
<feature type="repeat" description="ANK" evidence="3">
    <location>
        <begin position="983"/>
        <end position="1015"/>
    </location>
</feature>